<proteinExistence type="predicted"/>
<evidence type="ECO:0000313" key="1">
    <source>
        <dbReference type="EMBL" id="GAT48949.1"/>
    </source>
</evidence>
<reference evidence="1" key="1">
    <citation type="submission" date="2014-09" db="EMBL/GenBank/DDBJ databases">
        <title>Genome sequence of the luminous mushroom Mycena chlorophos for searching fungal bioluminescence genes.</title>
        <authorList>
            <person name="Tanaka Y."/>
            <person name="Kasuga D."/>
            <person name="Oba Y."/>
            <person name="Hase S."/>
            <person name="Sato K."/>
            <person name="Oba Y."/>
            <person name="Sakakibara Y."/>
        </authorList>
    </citation>
    <scope>NUCLEOTIDE SEQUENCE</scope>
</reference>
<organism evidence="1 2">
    <name type="scientific">Mycena chlorophos</name>
    <name type="common">Agaric fungus</name>
    <name type="synonym">Agaricus chlorophos</name>
    <dbReference type="NCBI Taxonomy" id="658473"/>
    <lineage>
        <taxon>Eukaryota</taxon>
        <taxon>Fungi</taxon>
        <taxon>Dikarya</taxon>
        <taxon>Basidiomycota</taxon>
        <taxon>Agaricomycotina</taxon>
        <taxon>Agaricomycetes</taxon>
        <taxon>Agaricomycetidae</taxon>
        <taxon>Agaricales</taxon>
        <taxon>Marasmiineae</taxon>
        <taxon>Mycenaceae</taxon>
        <taxon>Mycena</taxon>
    </lineage>
</organism>
<dbReference type="EMBL" id="DF845119">
    <property type="protein sequence ID" value="GAT48949.1"/>
    <property type="molecule type" value="Genomic_DNA"/>
</dbReference>
<dbReference type="Proteomes" id="UP000815677">
    <property type="component" value="Unassembled WGS sequence"/>
</dbReference>
<protein>
    <submittedName>
        <fullName evidence="1">Uncharacterized protein</fullName>
    </submittedName>
</protein>
<name>A0ABQ0LCT8_MYCCL</name>
<sequence length="133" mass="15653">MDQHAQPPRPQNQVRLDQRQLEVLHIRDDYRCATARPPYNGRVLHLPYRTRTVEAFRYGGEALQRTLLRFPIVVWYEMKIAEKALLGRDLEASRCKTTEFEVGFDLDSDLADDGFDEFRRERHHLICPLTPST</sequence>
<evidence type="ECO:0000313" key="2">
    <source>
        <dbReference type="Proteomes" id="UP000815677"/>
    </source>
</evidence>
<accession>A0ABQ0LCT8</accession>
<gene>
    <name evidence="1" type="ORF">MCHLO_06317</name>
</gene>
<keyword evidence="2" id="KW-1185">Reference proteome</keyword>